<evidence type="ECO:0000256" key="1">
    <source>
        <dbReference type="ARBA" id="ARBA00022741"/>
    </source>
</evidence>
<dbReference type="SMART" id="SM00796">
    <property type="entry name" value="AHS1"/>
    <property type="match status" value="1"/>
</dbReference>
<keyword evidence="6" id="KW-1185">Reference proteome</keyword>
<comment type="caution">
    <text evidence="5">The sequence shown here is derived from an EMBL/GenBank/DDBJ whole genome shotgun (WGS) entry which is preliminary data.</text>
</comment>
<dbReference type="Gene3D" id="2.40.100.10">
    <property type="entry name" value="Cyclophilin-like"/>
    <property type="match status" value="1"/>
</dbReference>
<dbReference type="AlphaFoldDB" id="A0A023BQ30"/>
<proteinExistence type="predicted"/>
<evidence type="ECO:0000313" key="6">
    <source>
        <dbReference type="Proteomes" id="UP000023541"/>
    </source>
</evidence>
<evidence type="ECO:0000256" key="2">
    <source>
        <dbReference type="ARBA" id="ARBA00022801"/>
    </source>
</evidence>
<dbReference type="SUPFAM" id="SSF50891">
    <property type="entry name" value="Cyclophilin-like"/>
    <property type="match status" value="1"/>
</dbReference>
<protein>
    <recommendedName>
        <fullName evidence="4">Carboxyltransferase domain-containing protein</fullName>
    </recommendedName>
</protein>
<gene>
    <name evidence="5" type="ORF">ATO12_24925</name>
</gene>
<dbReference type="Proteomes" id="UP000023541">
    <property type="component" value="Unassembled WGS sequence"/>
</dbReference>
<dbReference type="SUPFAM" id="SSF160467">
    <property type="entry name" value="PH0987 N-terminal domain-like"/>
    <property type="match status" value="1"/>
</dbReference>
<dbReference type="NCBIfam" id="TIGR00370">
    <property type="entry name" value="5-oxoprolinase subunit PxpB"/>
    <property type="match status" value="1"/>
</dbReference>
<evidence type="ECO:0000256" key="3">
    <source>
        <dbReference type="ARBA" id="ARBA00022840"/>
    </source>
</evidence>
<feature type="domain" description="Carboxyltransferase" evidence="4">
    <location>
        <begin position="5"/>
        <end position="206"/>
    </location>
</feature>
<organism evidence="5 6">
    <name type="scientific">Aquimarina atlantica</name>
    <dbReference type="NCBI Taxonomy" id="1317122"/>
    <lineage>
        <taxon>Bacteria</taxon>
        <taxon>Pseudomonadati</taxon>
        <taxon>Bacteroidota</taxon>
        <taxon>Flavobacteriia</taxon>
        <taxon>Flavobacteriales</taxon>
        <taxon>Flavobacteriaceae</taxon>
        <taxon>Aquimarina</taxon>
    </lineage>
</organism>
<dbReference type="GO" id="GO:0016787">
    <property type="term" value="F:hydrolase activity"/>
    <property type="evidence" value="ECO:0007669"/>
    <property type="project" value="UniProtKB-KW"/>
</dbReference>
<dbReference type="InterPro" id="IPR003833">
    <property type="entry name" value="CT_C_D"/>
</dbReference>
<accession>A0A023BQ30</accession>
<dbReference type="InterPro" id="IPR029000">
    <property type="entry name" value="Cyclophilin-like_dom_sf"/>
</dbReference>
<dbReference type="eggNOG" id="COG2049">
    <property type="taxonomic scope" value="Bacteria"/>
</dbReference>
<dbReference type="RefSeq" id="WP_034245758.1">
    <property type="nucleotide sequence ID" value="NZ_AQRA01000009.1"/>
</dbReference>
<dbReference type="STRING" id="1317122.ATO12_24925"/>
<dbReference type="GO" id="GO:0005524">
    <property type="term" value="F:ATP binding"/>
    <property type="evidence" value="ECO:0007669"/>
    <property type="project" value="UniProtKB-KW"/>
</dbReference>
<keyword evidence="1" id="KW-0547">Nucleotide-binding</keyword>
<dbReference type="OrthoDB" id="9778567at2"/>
<sequence>MKYELQYKRYSERAILIEWPAKIDENILHDLLSFKKSILSFCDKLIVEVISSYNSLLIYYVSTIEDFYSEVFELKSLYSKDFEDVRLENKLWRIPVCYAASLAQDLEVFAKDKSLTVEEIIRLHTAPLYTVYGIGFLPGFLYLGGLDDQLHRARKITPSLHVKKGAVAIGGSQTGIYPVDSPGGWHVIGVCPLDFFNPKTEDCCFISPGDKIQFISIKENEYNDIRTRVENKNYTPESVCL</sequence>
<evidence type="ECO:0000259" key="4">
    <source>
        <dbReference type="SMART" id="SM00796"/>
    </source>
</evidence>
<keyword evidence="3" id="KW-0067">ATP-binding</keyword>
<keyword evidence="2" id="KW-0378">Hydrolase</keyword>
<dbReference type="InterPro" id="IPR010016">
    <property type="entry name" value="PxpB"/>
</dbReference>
<dbReference type="EMBL" id="AQRA01000009">
    <property type="protein sequence ID" value="EZH72180.1"/>
    <property type="molecule type" value="Genomic_DNA"/>
</dbReference>
<name>A0A023BQ30_9FLAO</name>
<dbReference type="Pfam" id="PF02682">
    <property type="entry name" value="CT_C_D"/>
    <property type="match status" value="1"/>
</dbReference>
<dbReference type="Gene3D" id="3.30.1360.40">
    <property type="match status" value="1"/>
</dbReference>
<dbReference type="PANTHER" id="PTHR34698:SF2">
    <property type="entry name" value="5-OXOPROLINASE SUBUNIT B"/>
    <property type="match status" value="1"/>
</dbReference>
<reference evidence="5 6" key="1">
    <citation type="submission" date="2014-04" db="EMBL/GenBank/DDBJ databases">
        <title>Aquimarina sp. 22II-S11-z7 Genome Sequencing.</title>
        <authorList>
            <person name="Lai Q."/>
        </authorList>
    </citation>
    <scope>NUCLEOTIDE SEQUENCE [LARGE SCALE GENOMIC DNA]</scope>
    <source>
        <strain evidence="5 6">22II-S11-z7</strain>
    </source>
</reference>
<dbReference type="PANTHER" id="PTHR34698">
    <property type="entry name" value="5-OXOPROLINASE SUBUNIT B"/>
    <property type="match status" value="1"/>
</dbReference>
<evidence type="ECO:0000313" key="5">
    <source>
        <dbReference type="EMBL" id="EZH72180.1"/>
    </source>
</evidence>